<feature type="region of interest" description="Disordered" evidence="1">
    <location>
        <begin position="57"/>
        <end position="76"/>
    </location>
</feature>
<protein>
    <submittedName>
        <fullName evidence="2">Uncharacterized protein</fullName>
    </submittedName>
</protein>
<accession>A0A6J8B855</accession>
<reference evidence="2 3" key="1">
    <citation type="submission" date="2020-06" db="EMBL/GenBank/DDBJ databases">
        <authorList>
            <person name="Li R."/>
            <person name="Bekaert M."/>
        </authorList>
    </citation>
    <scope>NUCLEOTIDE SEQUENCE [LARGE SCALE GENOMIC DNA]</scope>
    <source>
        <strain evidence="3">wild</strain>
    </source>
</reference>
<evidence type="ECO:0000256" key="1">
    <source>
        <dbReference type="SAM" id="MobiDB-lite"/>
    </source>
</evidence>
<dbReference type="OrthoDB" id="6118021at2759"/>
<evidence type="ECO:0000313" key="2">
    <source>
        <dbReference type="EMBL" id="CAC5379174.1"/>
    </source>
</evidence>
<dbReference type="AlphaFoldDB" id="A0A6J8B855"/>
<feature type="region of interest" description="Disordered" evidence="1">
    <location>
        <begin position="137"/>
        <end position="179"/>
    </location>
</feature>
<gene>
    <name evidence="2" type="ORF">MCOR_15266</name>
</gene>
<evidence type="ECO:0000313" key="3">
    <source>
        <dbReference type="Proteomes" id="UP000507470"/>
    </source>
</evidence>
<feature type="compositionally biased region" description="Basic and acidic residues" evidence="1">
    <location>
        <begin position="57"/>
        <end position="67"/>
    </location>
</feature>
<organism evidence="2 3">
    <name type="scientific">Mytilus coruscus</name>
    <name type="common">Sea mussel</name>
    <dbReference type="NCBI Taxonomy" id="42192"/>
    <lineage>
        <taxon>Eukaryota</taxon>
        <taxon>Metazoa</taxon>
        <taxon>Spiralia</taxon>
        <taxon>Lophotrochozoa</taxon>
        <taxon>Mollusca</taxon>
        <taxon>Bivalvia</taxon>
        <taxon>Autobranchia</taxon>
        <taxon>Pteriomorphia</taxon>
        <taxon>Mytilida</taxon>
        <taxon>Mytiloidea</taxon>
        <taxon>Mytilidae</taxon>
        <taxon>Mytilinae</taxon>
        <taxon>Mytilus</taxon>
    </lineage>
</organism>
<feature type="compositionally biased region" description="Polar residues" evidence="1">
    <location>
        <begin position="143"/>
        <end position="154"/>
    </location>
</feature>
<feature type="compositionally biased region" description="Basic and acidic residues" evidence="1">
    <location>
        <begin position="155"/>
        <end position="175"/>
    </location>
</feature>
<proteinExistence type="predicted"/>
<dbReference type="EMBL" id="CACVKT020002645">
    <property type="protein sequence ID" value="CAC5379174.1"/>
    <property type="molecule type" value="Genomic_DNA"/>
</dbReference>
<feature type="region of interest" description="Disordered" evidence="1">
    <location>
        <begin position="1"/>
        <end position="23"/>
    </location>
</feature>
<dbReference type="PANTHER" id="PTHR45823">
    <property type="entry name" value="T-SNARE COILED-COIL HOMOLOGY DOMAIN-CONTAINING PROTEIN"/>
    <property type="match status" value="1"/>
</dbReference>
<keyword evidence="3" id="KW-1185">Reference proteome</keyword>
<name>A0A6J8B855_MYTCO</name>
<dbReference type="PANTHER" id="PTHR45823:SF1">
    <property type="entry name" value="T-SNARE COILED-COIL HOMOLOGY DOMAIN-CONTAINING PROTEIN"/>
    <property type="match status" value="1"/>
</dbReference>
<sequence>MDSEENKFETPSLTAQGRPVLPRSRSCEIFHDLTPTGEIGIRVNQDQWPSQEKTNRYEKDGIHHADNRPLSGDLSPSRKVAIDQAKNPEVSNRATVVHLEKNAARTVKRNFGEESRTLLDHAARGSRYGFWSQKAMDTAEGDSGNTRRVATSCESDARRGRWDSGDLPRTLDRGVPHNQGATYQALPLTSRGRFRVGVNGTDHEHRTDEMTSNLNYAGISNEPNFERDYDINLQNTKYYKKKPALYDGESNWEDYLVQFELIAAINKWSDIEKALELATSLRGTAQSILTDLRPEMRTNFIQLTAALASRFQPENQAEMYRAQMKSKIRGRTEQIPVLGQDIKRLVRLAYPSAPIEIKEQLACDCFIDSLNDADMEWAIFQAKAKSINNAIQVALEYEAFPK</sequence>
<dbReference type="Proteomes" id="UP000507470">
    <property type="component" value="Unassembled WGS sequence"/>
</dbReference>